<dbReference type="InterPro" id="IPR036047">
    <property type="entry name" value="F-box-like_dom_sf"/>
</dbReference>
<dbReference type="OrthoDB" id="665006at2759"/>
<evidence type="ECO:0000259" key="1">
    <source>
        <dbReference type="Pfam" id="PF12937"/>
    </source>
</evidence>
<accession>A0A1E5W4G3</accession>
<dbReference type="PANTHER" id="PTHR32133">
    <property type="entry name" value="OS07G0120400 PROTEIN"/>
    <property type="match status" value="1"/>
</dbReference>
<name>A0A1E5W4G3_9POAL</name>
<protein>
    <recommendedName>
        <fullName evidence="1">F-box domain-containing protein</fullName>
    </recommendedName>
</protein>
<keyword evidence="3" id="KW-1185">Reference proteome</keyword>
<comment type="caution">
    <text evidence="2">The sequence shown here is derived from an EMBL/GenBank/DDBJ whole genome shotgun (WGS) entry which is preliminary data.</text>
</comment>
<reference evidence="2 3" key="1">
    <citation type="submission" date="2016-09" db="EMBL/GenBank/DDBJ databases">
        <title>The draft genome of Dichanthelium oligosanthes: A C3 panicoid grass species.</title>
        <authorList>
            <person name="Studer A.J."/>
            <person name="Schnable J.C."/>
            <person name="Brutnell T.P."/>
        </authorList>
    </citation>
    <scope>NUCLEOTIDE SEQUENCE [LARGE SCALE GENOMIC DNA]</scope>
    <source>
        <strain evidence="3">cv. Kellogg 1175</strain>
        <tissue evidence="2">Leaf</tissue>
    </source>
</reference>
<dbReference type="Pfam" id="PF12937">
    <property type="entry name" value="F-box-like"/>
    <property type="match status" value="1"/>
</dbReference>
<proteinExistence type="predicted"/>
<gene>
    <name evidence="2" type="ORF">BAE44_0006708</name>
</gene>
<dbReference type="SUPFAM" id="SSF81383">
    <property type="entry name" value="F-box domain"/>
    <property type="match status" value="1"/>
</dbReference>
<sequence length="252" mass="27602">MAPPPQPLPDDLIPGILLRLPPDDPAGIVRASAVCKAWRGVLADPAFSARYRALHPAAPVLGFLHRPSGLQLARFIPTTSFRPYPAAEHPMRHPHDCRHGRALFCDYDSRGSTAGFVVWDPVTGDEHVFRGTIDSWTQQAVLCAEGVGCDHRGCSGGPFIVAPVAMELDDDEQEGPSSIAQACFYSSDTGKWSMHLYTDVGGTCDLEDRPAALVGDSLYFVGKSGILLRYRYDMLRRLCRDKAASIRDSDFF</sequence>
<dbReference type="Proteomes" id="UP000095767">
    <property type="component" value="Unassembled WGS sequence"/>
</dbReference>
<feature type="domain" description="F-box" evidence="1">
    <location>
        <begin position="8"/>
        <end position="46"/>
    </location>
</feature>
<evidence type="ECO:0000313" key="3">
    <source>
        <dbReference type="Proteomes" id="UP000095767"/>
    </source>
</evidence>
<organism evidence="2 3">
    <name type="scientific">Dichanthelium oligosanthes</name>
    <dbReference type="NCBI Taxonomy" id="888268"/>
    <lineage>
        <taxon>Eukaryota</taxon>
        <taxon>Viridiplantae</taxon>
        <taxon>Streptophyta</taxon>
        <taxon>Embryophyta</taxon>
        <taxon>Tracheophyta</taxon>
        <taxon>Spermatophyta</taxon>
        <taxon>Magnoliopsida</taxon>
        <taxon>Liliopsida</taxon>
        <taxon>Poales</taxon>
        <taxon>Poaceae</taxon>
        <taxon>PACMAD clade</taxon>
        <taxon>Panicoideae</taxon>
        <taxon>Panicodae</taxon>
        <taxon>Paniceae</taxon>
        <taxon>Dichantheliinae</taxon>
        <taxon>Dichanthelium</taxon>
    </lineage>
</organism>
<evidence type="ECO:0000313" key="2">
    <source>
        <dbReference type="EMBL" id="OEL32274.1"/>
    </source>
</evidence>
<dbReference type="Gene3D" id="1.20.1280.50">
    <property type="match status" value="1"/>
</dbReference>
<dbReference type="AlphaFoldDB" id="A0A1E5W4G3"/>
<dbReference type="EMBL" id="LWDX02021645">
    <property type="protein sequence ID" value="OEL32274.1"/>
    <property type="molecule type" value="Genomic_DNA"/>
</dbReference>
<dbReference type="PANTHER" id="PTHR32133:SF409">
    <property type="entry name" value="F-BOX DOMAIN-CONTAINING PROTEIN"/>
    <property type="match status" value="1"/>
</dbReference>
<dbReference type="InterPro" id="IPR001810">
    <property type="entry name" value="F-box_dom"/>
</dbReference>